<dbReference type="PANTHER" id="PTHR42964">
    <property type="entry name" value="ENOYL-COA HYDRATASE"/>
    <property type="match status" value="1"/>
</dbReference>
<gene>
    <name evidence="2" type="ORF">ACAT0790_LOCUS24986</name>
</gene>
<dbReference type="Gene3D" id="3.90.226.10">
    <property type="entry name" value="2-enoyl-CoA Hydratase, Chain A, domain 1"/>
    <property type="match status" value="1"/>
</dbReference>
<name>A0A7S1MNQ9_ALECA</name>
<proteinExistence type="inferred from homology"/>
<dbReference type="PANTHER" id="PTHR42964:SF1">
    <property type="entry name" value="POLYKETIDE BIOSYNTHESIS ENOYL-COA HYDRATASE PKSH-RELATED"/>
    <property type="match status" value="1"/>
</dbReference>
<dbReference type="Pfam" id="PF00378">
    <property type="entry name" value="ECH_1"/>
    <property type="match status" value="2"/>
</dbReference>
<evidence type="ECO:0008006" key="3">
    <source>
        <dbReference type="Google" id="ProtNLM"/>
    </source>
</evidence>
<dbReference type="CDD" id="cd06558">
    <property type="entry name" value="crotonase-like"/>
    <property type="match status" value="1"/>
</dbReference>
<dbReference type="Gene3D" id="1.10.12.10">
    <property type="entry name" value="Lyase 2-enoyl-coa Hydratase, Chain A, domain 2"/>
    <property type="match status" value="1"/>
</dbReference>
<sequence length="370" mass="39971">MADWDPFAVDDAPVAETSAAPAAGGGSAAAGRISKEDLDKVVEVAWNHVCQQAPWQKSPNPRPDLEWHTPTTSFDNWQHKEVSIEQGTGIAYVNINRPDANNLMNEGVLVGLIDALFNLHWRPDHRLVIFSGTGSLFCGGADPDTDPDTILARAPPQPHVWKHIEDLKNAALKAGAFPDGNAKIGLLLKMKMWHSWMTLPQFTLALVNGSAMGDGVGCVCCCDMGIALRTAFFTLTDVKVGLVPAFIAPYVVSKIGTGHAKRMIASAENMSAEKAKHCGMINEVVDSVEDAHKMIKEIAEVLTACGPRSVEAAKQLVIGVGGMPITEPIMFYTGRMLAQVTVSDEAKDGMVRLQARQPKPWEETPIAPLY</sequence>
<organism evidence="2">
    <name type="scientific">Alexandrium catenella</name>
    <name type="common">Red tide dinoflagellate</name>
    <name type="synonym">Gonyaulax catenella</name>
    <dbReference type="NCBI Taxonomy" id="2925"/>
    <lineage>
        <taxon>Eukaryota</taxon>
        <taxon>Sar</taxon>
        <taxon>Alveolata</taxon>
        <taxon>Dinophyceae</taxon>
        <taxon>Gonyaulacales</taxon>
        <taxon>Pyrocystaceae</taxon>
        <taxon>Alexandrium</taxon>
    </lineage>
</organism>
<dbReference type="EMBL" id="HBGE01041404">
    <property type="protein sequence ID" value="CAD9136927.1"/>
    <property type="molecule type" value="Transcribed_RNA"/>
</dbReference>
<dbReference type="InterPro" id="IPR029045">
    <property type="entry name" value="ClpP/crotonase-like_dom_sf"/>
</dbReference>
<dbReference type="SUPFAM" id="SSF52096">
    <property type="entry name" value="ClpP/crotonase"/>
    <property type="match status" value="1"/>
</dbReference>
<dbReference type="InterPro" id="IPR051683">
    <property type="entry name" value="Enoyl-CoA_Hydratase/Isomerase"/>
</dbReference>
<reference evidence="2" key="1">
    <citation type="submission" date="2021-01" db="EMBL/GenBank/DDBJ databases">
        <authorList>
            <person name="Corre E."/>
            <person name="Pelletier E."/>
            <person name="Niang G."/>
            <person name="Scheremetjew M."/>
            <person name="Finn R."/>
            <person name="Kale V."/>
            <person name="Holt S."/>
            <person name="Cochrane G."/>
            <person name="Meng A."/>
            <person name="Brown T."/>
            <person name="Cohen L."/>
        </authorList>
    </citation>
    <scope>NUCLEOTIDE SEQUENCE</scope>
    <source>
        <strain evidence="2">OF101</strain>
    </source>
</reference>
<accession>A0A7S1MNQ9</accession>
<dbReference type="GO" id="GO:0008300">
    <property type="term" value="P:isoprenoid catabolic process"/>
    <property type="evidence" value="ECO:0007669"/>
    <property type="project" value="TreeGrafter"/>
</dbReference>
<dbReference type="InterPro" id="IPR014748">
    <property type="entry name" value="Enoyl-CoA_hydra_C"/>
</dbReference>
<evidence type="ECO:0000313" key="2">
    <source>
        <dbReference type="EMBL" id="CAD9136927.1"/>
    </source>
</evidence>
<evidence type="ECO:0000256" key="1">
    <source>
        <dbReference type="ARBA" id="ARBA00005254"/>
    </source>
</evidence>
<comment type="similarity">
    <text evidence="1">Belongs to the enoyl-CoA hydratase/isomerase family.</text>
</comment>
<dbReference type="InterPro" id="IPR001753">
    <property type="entry name" value="Enoyl-CoA_hydra/iso"/>
</dbReference>
<dbReference type="AlphaFoldDB" id="A0A7S1MNQ9"/>
<protein>
    <recommendedName>
        <fullName evidence="3">3-hydroxyisobutyryl-coenzyme A hydrolase</fullName>
    </recommendedName>
</protein>